<dbReference type="SUPFAM" id="SSF63867">
    <property type="entry name" value="MoeA C-terminal domain-like"/>
    <property type="match status" value="1"/>
</dbReference>
<dbReference type="Pfam" id="PF00994">
    <property type="entry name" value="MoCF_biosynth"/>
    <property type="match status" value="1"/>
</dbReference>
<dbReference type="PANTHER" id="PTHR10192">
    <property type="entry name" value="MOLYBDOPTERIN BIOSYNTHESIS PROTEIN"/>
    <property type="match status" value="1"/>
</dbReference>
<dbReference type="GO" id="GO:0006777">
    <property type="term" value="P:Mo-molybdopterin cofactor biosynthetic process"/>
    <property type="evidence" value="ECO:0007669"/>
    <property type="project" value="UniProtKB-KW"/>
</dbReference>
<evidence type="ECO:0000256" key="1">
    <source>
        <dbReference type="ARBA" id="ARBA00005046"/>
    </source>
</evidence>
<dbReference type="InterPro" id="IPR005110">
    <property type="entry name" value="MoeA_linker/N"/>
</dbReference>
<dbReference type="AlphaFoldDB" id="E1RD36"/>
<dbReference type="SMART" id="SM00852">
    <property type="entry name" value="MoCF_biosynth"/>
    <property type="match status" value="1"/>
</dbReference>
<feature type="domain" description="MoaB/Mog" evidence="3">
    <location>
        <begin position="170"/>
        <end position="307"/>
    </location>
</feature>
<dbReference type="InterPro" id="IPR005111">
    <property type="entry name" value="MoeA_C_domain_IV"/>
</dbReference>
<dbReference type="Gene3D" id="2.170.190.11">
    <property type="entry name" value="Molybdopterin biosynthesis moea protein, domain 3"/>
    <property type="match status" value="1"/>
</dbReference>
<keyword evidence="2" id="KW-0501">Molybdenum cofactor biosynthesis</keyword>
<dbReference type="InterPro" id="IPR036135">
    <property type="entry name" value="MoeA_linker/N_sf"/>
</dbReference>
<evidence type="ECO:0000313" key="4">
    <source>
        <dbReference type="EMBL" id="ADN35936.1"/>
    </source>
</evidence>
<dbReference type="Gene3D" id="2.40.340.10">
    <property type="entry name" value="MoeA, C-terminal, domain IV"/>
    <property type="match status" value="1"/>
</dbReference>
<dbReference type="NCBIfam" id="TIGR00177">
    <property type="entry name" value="molyb_syn"/>
    <property type="match status" value="1"/>
</dbReference>
<dbReference type="OrthoDB" id="31371at2157"/>
<dbReference type="InterPro" id="IPR001453">
    <property type="entry name" value="MoaB/Mog_dom"/>
</dbReference>
<dbReference type="Pfam" id="PF03454">
    <property type="entry name" value="MoeA_C"/>
    <property type="match status" value="1"/>
</dbReference>
<evidence type="ECO:0000313" key="5">
    <source>
        <dbReference type="Proteomes" id="UP000006565"/>
    </source>
</evidence>
<name>E1RD36_METP4</name>
<dbReference type="Gene3D" id="3.40.980.10">
    <property type="entry name" value="MoaB/Mog-like domain"/>
    <property type="match status" value="1"/>
</dbReference>
<dbReference type="STRING" id="679926.Mpet_1173"/>
<protein>
    <submittedName>
        <fullName evidence="4">Molybdenum cofactor synthesis domain protein</fullName>
    </submittedName>
</protein>
<dbReference type="InterPro" id="IPR036688">
    <property type="entry name" value="MoeA_C_domain_IV_sf"/>
</dbReference>
<evidence type="ECO:0000256" key="2">
    <source>
        <dbReference type="ARBA" id="ARBA00023150"/>
    </source>
</evidence>
<dbReference type="HOGENOM" id="CLU_010186_7_1_2"/>
<comment type="pathway">
    <text evidence="1">Cofactor biosynthesis; molybdopterin biosynthesis.</text>
</comment>
<dbReference type="KEGG" id="mpi:Mpet_1173"/>
<dbReference type="GO" id="GO:0005829">
    <property type="term" value="C:cytosol"/>
    <property type="evidence" value="ECO:0007669"/>
    <property type="project" value="TreeGrafter"/>
</dbReference>
<dbReference type="Gene3D" id="3.90.105.10">
    <property type="entry name" value="Molybdopterin biosynthesis moea protein, domain 2"/>
    <property type="match status" value="1"/>
</dbReference>
<dbReference type="SUPFAM" id="SSF63882">
    <property type="entry name" value="MoeA N-terminal region -like"/>
    <property type="match status" value="1"/>
</dbReference>
<dbReference type="eggNOG" id="arCOG00217">
    <property type="taxonomic scope" value="Archaea"/>
</dbReference>
<dbReference type="PANTHER" id="PTHR10192:SF16">
    <property type="entry name" value="MOLYBDOPTERIN MOLYBDENUMTRANSFERASE"/>
    <property type="match status" value="1"/>
</dbReference>
<sequence length="393" mass="41862">MPRMCINPNLMPLDEAKKIILTSFTAPDNRITVPAPDACGRVLAGPVCSKRTNPPLILGGPDGIAVRSGETTGAGKDNGIELGAPRVNTGMPLPEGFDAVIAIEEVAKVAENRYMIHAQVSPYENTIPKGSDVEEGDLIMDGGHLITALDIGALLNCGLNEIPVKNWKVGLIATGDEIISPAETPVPGQIVNTNSYIFAAYLKQYGIEPVLYPIIRDNRDSIAQGIHKALKECDMVLVFGGSSAGSKDFTVNALKDSGELLIHGVAMGPGKPASMARVKGKPAFGMPGPSISARTVFHELVRPLLVQWGVPVVPDTIVRGVLAADIPSMGRFDRFMMVKVEKKDGETSIVPLSRSPGYMIMVRADAILHVPGTFALHSGDEVEVRMLRMISSS</sequence>
<dbReference type="Pfam" id="PF03453">
    <property type="entry name" value="MoeA_N"/>
    <property type="match status" value="1"/>
</dbReference>
<dbReference type="CDD" id="cd00887">
    <property type="entry name" value="MoeA"/>
    <property type="match status" value="1"/>
</dbReference>
<dbReference type="EMBL" id="CP002117">
    <property type="protein sequence ID" value="ADN35936.1"/>
    <property type="molecule type" value="Genomic_DNA"/>
</dbReference>
<dbReference type="GO" id="GO:0061599">
    <property type="term" value="F:molybdopterin molybdotransferase activity"/>
    <property type="evidence" value="ECO:0007669"/>
    <property type="project" value="TreeGrafter"/>
</dbReference>
<accession>E1RD36</accession>
<dbReference type="InterPro" id="IPR036425">
    <property type="entry name" value="MoaB/Mog-like_dom_sf"/>
</dbReference>
<reference evidence="4 5" key="1">
    <citation type="journal article" date="2010" name="Stand. Genomic Sci.">
        <title>Complete genome sequence of Methanoplanus petrolearius type strain (SEBR 4847).</title>
        <authorList>
            <person name="Brambilla E."/>
            <person name="Djao O.D."/>
            <person name="Daligault H."/>
            <person name="Lapidus A."/>
            <person name="Lucas S."/>
            <person name="Hammon N."/>
            <person name="Nolan M."/>
            <person name="Tice H."/>
            <person name="Cheng J.F."/>
            <person name="Han C."/>
            <person name="Tapia R."/>
            <person name="Goodwin L."/>
            <person name="Pitluck S."/>
            <person name="Liolios K."/>
            <person name="Ivanova N."/>
            <person name="Mavromatis K."/>
            <person name="Mikhailova N."/>
            <person name="Pati A."/>
            <person name="Chen A."/>
            <person name="Palaniappan K."/>
            <person name="Land M."/>
            <person name="Hauser L."/>
            <person name="Chang Y.J."/>
            <person name="Jeffries C.D."/>
            <person name="Rohde M."/>
            <person name="Spring S."/>
            <person name="Sikorski J."/>
            <person name="Goker M."/>
            <person name="Woyke T."/>
            <person name="Bristow J."/>
            <person name="Eisen J.A."/>
            <person name="Markowitz V."/>
            <person name="Hugenholtz P."/>
            <person name="Kyrpides N.C."/>
            <person name="Klenk H.P."/>
        </authorList>
    </citation>
    <scope>NUCLEOTIDE SEQUENCE [LARGE SCALE GENOMIC DNA]</scope>
    <source>
        <strain evidence="5">DSM 11571 / OCM 486 / SEBR 4847</strain>
    </source>
</reference>
<evidence type="ECO:0000259" key="3">
    <source>
        <dbReference type="SMART" id="SM00852"/>
    </source>
</evidence>
<dbReference type="Proteomes" id="UP000006565">
    <property type="component" value="Chromosome"/>
</dbReference>
<organism evidence="4 5">
    <name type="scientific">Methanolacinia petrolearia (strain DSM 11571 / OCM 486 / SEBR 4847)</name>
    <name type="common">Methanoplanus petrolearius</name>
    <dbReference type="NCBI Taxonomy" id="679926"/>
    <lineage>
        <taxon>Archaea</taxon>
        <taxon>Methanobacteriati</taxon>
        <taxon>Methanobacteriota</taxon>
        <taxon>Stenosarchaea group</taxon>
        <taxon>Methanomicrobia</taxon>
        <taxon>Methanomicrobiales</taxon>
        <taxon>Methanomicrobiaceae</taxon>
        <taxon>Methanolacinia</taxon>
    </lineage>
</organism>
<dbReference type="SUPFAM" id="SSF53218">
    <property type="entry name" value="Molybdenum cofactor biosynthesis proteins"/>
    <property type="match status" value="1"/>
</dbReference>
<dbReference type="InterPro" id="IPR038987">
    <property type="entry name" value="MoeA-like"/>
</dbReference>
<gene>
    <name evidence="4" type="ordered locus">Mpet_1173</name>
</gene>
<dbReference type="UniPathway" id="UPA00344"/>
<keyword evidence="5" id="KW-1185">Reference proteome</keyword>
<proteinExistence type="predicted"/>